<feature type="coiled-coil region" evidence="7">
    <location>
        <begin position="142"/>
        <end position="169"/>
    </location>
</feature>
<dbReference type="Gene3D" id="2.40.30.170">
    <property type="match status" value="1"/>
</dbReference>
<comment type="caution">
    <text evidence="9">The sequence shown here is derived from an EMBL/GenBank/DDBJ whole genome shotgun (WGS) entry which is preliminary data.</text>
</comment>
<keyword evidence="4 8" id="KW-0812">Transmembrane</keyword>
<gene>
    <name evidence="9" type="ORF">G3T61_16280</name>
</gene>
<feature type="transmembrane region" description="Helical" evidence="8">
    <location>
        <begin position="32"/>
        <end position="53"/>
    </location>
</feature>
<dbReference type="AlphaFoldDB" id="A0A6B3LL09"/>
<dbReference type="EMBL" id="JAAGVX010000015">
    <property type="protein sequence ID" value="NEM95745.1"/>
    <property type="molecule type" value="Genomic_DNA"/>
</dbReference>
<keyword evidence="7" id="KW-0175">Coiled coil</keyword>
<evidence type="ECO:0000313" key="9">
    <source>
        <dbReference type="EMBL" id="NEM95745.1"/>
    </source>
</evidence>
<keyword evidence="5 8" id="KW-1133">Transmembrane helix</keyword>
<keyword evidence="6 8" id="KW-0472">Membrane</keyword>
<comment type="similarity">
    <text evidence="2">Belongs to the membrane fusion protein (MFP) (TC 8.A.1) family.</text>
</comment>
<name>A0A6B3LL09_VIBCL</name>
<dbReference type="RefSeq" id="WP_114717283.1">
    <property type="nucleotide sequence ID" value="NZ_JAACMK010000047.1"/>
</dbReference>
<evidence type="ECO:0000256" key="4">
    <source>
        <dbReference type="ARBA" id="ARBA00022692"/>
    </source>
</evidence>
<dbReference type="InterPro" id="IPR050739">
    <property type="entry name" value="MFP"/>
</dbReference>
<evidence type="ECO:0000256" key="8">
    <source>
        <dbReference type="SAM" id="Phobius"/>
    </source>
</evidence>
<reference evidence="9" key="1">
    <citation type="submission" date="2020-02" db="EMBL/GenBank/DDBJ databases">
        <title>Genome Announcements.</title>
        <authorList>
            <person name="Abdulabbas H.T."/>
            <person name="Bunyan I.A."/>
            <person name="Abdul-Lateef L.A."/>
        </authorList>
    </citation>
    <scope>NUCLEOTIDE SEQUENCE</scope>
    <source>
        <strain evidence="9">NAG1</strain>
    </source>
</reference>
<dbReference type="PANTHER" id="PTHR30386">
    <property type="entry name" value="MEMBRANE FUSION SUBUNIT OF EMRAB-TOLC MULTIDRUG EFFLUX PUMP"/>
    <property type="match status" value="1"/>
</dbReference>
<protein>
    <submittedName>
        <fullName evidence="9">HlyD family efflux transporter periplasmic adaptor subunit</fullName>
    </submittedName>
</protein>
<dbReference type="InterPro" id="IPR006144">
    <property type="entry name" value="Secretion_HlyD_CS"/>
</dbReference>
<keyword evidence="3" id="KW-0813">Transport</keyword>
<evidence type="ECO:0000256" key="3">
    <source>
        <dbReference type="ARBA" id="ARBA00022448"/>
    </source>
</evidence>
<evidence type="ECO:0000256" key="1">
    <source>
        <dbReference type="ARBA" id="ARBA00004167"/>
    </source>
</evidence>
<dbReference type="PRINTS" id="PR01490">
    <property type="entry name" value="RTXTOXIND"/>
</dbReference>
<accession>A0A6B3LL09</accession>
<dbReference type="Gene3D" id="2.40.50.100">
    <property type="match status" value="1"/>
</dbReference>
<dbReference type="PANTHER" id="PTHR30386:SF28">
    <property type="entry name" value="EXPORTED PROTEIN"/>
    <property type="match status" value="1"/>
</dbReference>
<evidence type="ECO:0000256" key="6">
    <source>
        <dbReference type="ARBA" id="ARBA00023136"/>
    </source>
</evidence>
<dbReference type="PROSITE" id="PS00543">
    <property type="entry name" value="HLYD_FAMILY"/>
    <property type="match status" value="1"/>
</dbReference>
<organism evidence="9">
    <name type="scientific">Vibrio cholerae</name>
    <dbReference type="NCBI Taxonomy" id="666"/>
    <lineage>
        <taxon>Bacteria</taxon>
        <taxon>Pseudomonadati</taxon>
        <taxon>Pseudomonadota</taxon>
        <taxon>Gammaproteobacteria</taxon>
        <taxon>Vibrionales</taxon>
        <taxon>Vibrionaceae</taxon>
        <taxon>Vibrio</taxon>
    </lineage>
</organism>
<evidence type="ECO:0000256" key="7">
    <source>
        <dbReference type="SAM" id="Coils"/>
    </source>
</evidence>
<proteinExistence type="inferred from homology"/>
<comment type="subcellular location">
    <subcellularLocation>
        <location evidence="1">Membrane</location>
        <topology evidence="1">Single-pass membrane protein</topology>
    </subcellularLocation>
</comment>
<dbReference type="GO" id="GO:0009306">
    <property type="term" value="P:protein secretion"/>
    <property type="evidence" value="ECO:0007669"/>
    <property type="project" value="InterPro"/>
</dbReference>
<evidence type="ECO:0000256" key="5">
    <source>
        <dbReference type="ARBA" id="ARBA00022989"/>
    </source>
</evidence>
<dbReference type="GO" id="GO:0016020">
    <property type="term" value="C:membrane"/>
    <property type="evidence" value="ECO:0007669"/>
    <property type="project" value="UniProtKB-SubCell"/>
</dbReference>
<sequence>MNRQIFREEYLTRHYNSEQSQILLLHGFSHRIIITSCLFIILSILTLLTFGTYTKKSYLEGVIMPSTGLIAVKASQDGIVEQVFTQEGQQVDRSIGLLEINSEIFDSNGQSIHQSLKRSLQQQYDSILSQQRYEKLMSQARTDELKSKIERLKLEIQSAQQSLRLAKERTALKNESNESYRKLLESKYISDLTFKDYLSSLVALKADEESKIMLIQQLERELVGAQYQFDYMQQEGKVRDVELARQLDGIVQQQIELTATTEAVIYAPVSGEVSALRIENGQAVSRGEVLLNIIPETTELQVELYAPSRAVGFLQTGQSVGLRIDAYPFEKFGIQTGTIKRVTKSTLSPTEIKSKDQTIRSDAETLYRVIVALNKPTITVYGREEPLKVGMKVSADVYVETRQLYEWLLGPITRLKG</sequence>
<evidence type="ECO:0000256" key="2">
    <source>
        <dbReference type="ARBA" id="ARBA00009477"/>
    </source>
</evidence>